<keyword evidence="9" id="KW-1185">Reference proteome</keyword>
<dbReference type="REBASE" id="221824">
    <property type="entry name" value="M.Jsv27463ORF1510P"/>
</dbReference>
<keyword evidence="4" id="KW-0808">Transferase</keyword>
<protein>
    <recommendedName>
        <fullName evidence="2">site-specific DNA-methyltransferase (adenine-specific)</fullName>
        <ecNumber evidence="2">2.1.1.72</ecNumber>
    </recommendedName>
</protein>
<dbReference type="GO" id="GO:0032259">
    <property type="term" value="P:methylation"/>
    <property type="evidence" value="ECO:0007669"/>
    <property type="project" value="UniProtKB-KW"/>
</dbReference>
<proteinExistence type="inferred from homology"/>
<evidence type="ECO:0000256" key="5">
    <source>
        <dbReference type="ARBA" id="ARBA00022691"/>
    </source>
</evidence>
<evidence type="ECO:0000256" key="4">
    <source>
        <dbReference type="ARBA" id="ARBA00022679"/>
    </source>
</evidence>
<name>A0A290WQV3_9BURK</name>
<evidence type="ECO:0000313" key="8">
    <source>
        <dbReference type="EMBL" id="ATD59006.1"/>
    </source>
</evidence>
<dbReference type="PROSITE" id="PS00092">
    <property type="entry name" value="N6_MTASE"/>
    <property type="match status" value="1"/>
</dbReference>
<dbReference type="Gene3D" id="3.40.50.150">
    <property type="entry name" value="Vaccinia Virus protein VP39"/>
    <property type="match status" value="1"/>
</dbReference>
<dbReference type="KEGG" id="jsv:CNX70_01510"/>
<gene>
    <name evidence="8" type="ORF">CNX70_01510</name>
</gene>
<dbReference type="Proteomes" id="UP000218437">
    <property type="component" value="Chromosome"/>
</dbReference>
<keyword evidence="8" id="KW-0255">Endonuclease</keyword>
<keyword evidence="8" id="KW-0540">Nuclease</keyword>
<keyword evidence="5" id="KW-0949">S-adenosyl-L-methionine</keyword>
<dbReference type="GO" id="GO:0003677">
    <property type="term" value="F:DNA binding"/>
    <property type="evidence" value="ECO:0007669"/>
    <property type="project" value="InterPro"/>
</dbReference>
<dbReference type="InterPro" id="IPR029063">
    <property type="entry name" value="SAM-dependent_MTases_sf"/>
</dbReference>
<dbReference type="Pfam" id="PF01555">
    <property type="entry name" value="N6_N4_Mtase"/>
    <property type="match status" value="1"/>
</dbReference>
<evidence type="ECO:0000256" key="6">
    <source>
        <dbReference type="ARBA" id="ARBA00047942"/>
    </source>
</evidence>
<organism evidence="8 9">
    <name type="scientific">Janthinobacterium svalbardensis</name>
    <dbReference type="NCBI Taxonomy" id="368607"/>
    <lineage>
        <taxon>Bacteria</taxon>
        <taxon>Pseudomonadati</taxon>
        <taxon>Pseudomonadota</taxon>
        <taxon>Betaproteobacteria</taxon>
        <taxon>Burkholderiales</taxon>
        <taxon>Oxalobacteraceae</taxon>
        <taxon>Janthinobacterium</taxon>
    </lineage>
</organism>
<accession>A0A290WQV3</accession>
<evidence type="ECO:0000313" key="9">
    <source>
        <dbReference type="Proteomes" id="UP000218437"/>
    </source>
</evidence>
<reference evidence="8 9" key="1">
    <citation type="submission" date="2017-09" db="EMBL/GenBank/DDBJ databases">
        <title>Complete genome sequence of Janthinobacterium svalbardensis PAMC 27463.</title>
        <authorList>
            <person name="Cho Y.-J."/>
            <person name="Cho A."/>
            <person name="Kim O.-S."/>
            <person name="Lee J.-I."/>
        </authorList>
    </citation>
    <scope>NUCLEOTIDE SEQUENCE [LARGE SCALE GENOMIC DNA]</scope>
    <source>
        <strain evidence="8 9">PAMC 27463</strain>
    </source>
</reference>
<dbReference type="PRINTS" id="PR00506">
    <property type="entry name" value="D21N6MTFRASE"/>
</dbReference>
<dbReference type="EC" id="2.1.1.72" evidence="2"/>
<evidence type="ECO:0000256" key="3">
    <source>
        <dbReference type="ARBA" id="ARBA00022603"/>
    </source>
</evidence>
<keyword evidence="8" id="KW-0378">Hydrolase</keyword>
<feature type="domain" description="DNA methylase N-4/N-6" evidence="7">
    <location>
        <begin position="65"/>
        <end position="424"/>
    </location>
</feature>
<dbReference type="RefSeq" id="WP_096232903.1">
    <property type="nucleotide sequence ID" value="NZ_CP023422.1"/>
</dbReference>
<dbReference type="SUPFAM" id="SSF53335">
    <property type="entry name" value="S-adenosyl-L-methionine-dependent methyltransferases"/>
    <property type="match status" value="1"/>
</dbReference>
<dbReference type="InterPro" id="IPR002295">
    <property type="entry name" value="N4/N6-MTase_EcoPI_Mod-like"/>
</dbReference>
<sequence>MPTLTWVGKNKVVNHHHDVPFRVLDKQYRFDAPGEGQDSPADNRIIRGDNLEALKSLLPEFEGKVDCIYIDPPYNTGNESWEYNDAVNDPKIKKWLGKVVGKEGEDLSRHDKWLCMVYPRLKLLHRLLAKDGVIFISIDDNELHHMRLIADEIFGSNSFVANIAAITNLKGRNDKKHVAACHEYILIYANRDFVSYGLPLSDAQRAAFKYVDQNEKKYALRDLRKRGGPDKRVDRPNMFFPLFWNESLDKFFLERSSQEDVEILPILSDGTEGRWRWGKEKIEANLAWLHAKRPNGKRSKRWGLEHRVYLDPSISIGDDDIENEDDEDEEDALFERTSKPKSFWLGGEFSSDAGKRMFKAILPGKKFDFPKSIDLVKRCLQMGAPKDGVILDSFAGTGTTAHAVLKLNAEDGGTRRFILIETLDYAETLTAERVRCAITGYGEGKNAAPALGGGFDFYSIGEPIFLDQERLNESVGVDAIRRYVAYSEGVPLQYRVSQDNPYSPYLLGLNSDTAWLFHYEPNQATCLDLDFLGTLKFGSAKPGTAIIYADRCLLSKEFMARHNIIFKKIPRDITRF</sequence>
<dbReference type="EMBL" id="CP023422">
    <property type="protein sequence ID" value="ATD59006.1"/>
    <property type="molecule type" value="Genomic_DNA"/>
</dbReference>
<evidence type="ECO:0000256" key="1">
    <source>
        <dbReference type="ARBA" id="ARBA00006594"/>
    </source>
</evidence>
<evidence type="ECO:0000259" key="7">
    <source>
        <dbReference type="Pfam" id="PF01555"/>
    </source>
</evidence>
<comment type="catalytic activity">
    <reaction evidence="6">
        <text>a 2'-deoxyadenosine in DNA + S-adenosyl-L-methionine = an N(6)-methyl-2'-deoxyadenosine in DNA + S-adenosyl-L-homocysteine + H(+)</text>
        <dbReference type="Rhea" id="RHEA:15197"/>
        <dbReference type="Rhea" id="RHEA-COMP:12418"/>
        <dbReference type="Rhea" id="RHEA-COMP:12419"/>
        <dbReference type="ChEBI" id="CHEBI:15378"/>
        <dbReference type="ChEBI" id="CHEBI:57856"/>
        <dbReference type="ChEBI" id="CHEBI:59789"/>
        <dbReference type="ChEBI" id="CHEBI:90615"/>
        <dbReference type="ChEBI" id="CHEBI:90616"/>
        <dbReference type="EC" id="2.1.1.72"/>
    </reaction>
</comment>
<dbReference type="GO" id="GO:0008170">
    <property type="term" value="F:N-methyltransferase activity"/>
    <property type="evidence" value="ECO:0007669"/>
    <property type="project" value="InterPro"/>
</dbReference>
<comment type="similarity">
    <text evidence="1">Belongs to the N(4)/N(6)-methyltransferase family.</text>
</comment>
<dbReference type="InterPro" id="IPR002941">
    <property type="entry name" value="DNA_methylase_N4/N6"/>
</dbReference>
<evidence type="ECO:0000256" key="2">
    <source>
        <dbReference type="ARBA" id="ARBA00011900"/>
    </source>
</evidence>
<dbReference type="GO" id="GO:0004519">
    <property type="term" value="F:endonuclease activity"/>
    <property type="evidence" value="ECO:0007669"/>
    <property type="project" value="UniProtKB-KW"/>
</dbReference>
<dbReference type="AlphaFoldDB" id="A0A290WQV3"/>
<keyword evidence="3" id="KW-0489">Methyltransferase</keyword>
<dbReference type="InterPro" id="IPR002052">
    <property type="entry name" value="DNA_methylase_N6_adenine_CS"/>
</dbReference>
<dbReference type="GO" id="GO:0009007">
    <property type="term" value="F:site-specific DNA-methyltransferase (adenine-specific) activity"/>
    <property type="evidence" value="ECO:0007669"/>
    <property type="project" value="UniProtKB-EC"/>
</dbReference>